<evidence type="ECO:0000256" key="9">
    <source>
        <dbReference type="RuleBase" id="RU003953"/>
    </source>
</evidence>
<evidence type="ECO:0000313" key="13">
    <source>
        <dbReference type="EMBL" id="BAU28861.1"/>
    </source>
</evidence>
<evidence type="ECO:0000256" key="1">
    <source>
        <dbReference type="ARBA" id="ARBA00001946"/>
    </source>
</evidence>
<keyword evidence="8 9" id="KW-0694">RNA-binding</keyword>
<keyword evidence="14" id="KW-1185">Reference proteome</keyword>
<dbReference type="Gene3D" id="1.10.246.80">
    <property type="match status" value="1"/>
</dbReference>
<dbReference type="GO" id="GO:0004810">
    <property type="term" value="F:CCA tRNA nucleotidyltransferase activity"/>
    <property type="evidence" value="ECO:0007669"/>
    <property type="project" value="UniProtKB-EC"/>
</dbReference>
<dbReference type="GO" id="GO:0000166">
    <property type="term" value="F:nucleotide binding"/>
    <property type="evidence" value="ECO:0007669"/>
    <property type="project" value="UniProtKB-KW"/>
</dbReference>
<evidence type="ECO:0000259" key="11">
    <source>
        <dbReference type="Pfam" id="PF12627"/>
    </source>
</evidence>
<evidence type="ECO:0000259" key="12">
    <source>
        <dbReference type="Pfam" id="PF13735"/>
    </source>
</evidence>
<keyword evidence="5" id="KW-0479">Metal-binding</keyword>
<keyword evidence="4 13" id="KW-0548">Nucleotidyltransferase</keyword>
<dbReference type="RefSeq" id="WP_096466560.1">
    <property type="nucleotide sequence ID" value="NZ_AP017312.1"/>
</dbReference>
<dbReference type="Gene3D" id="1.10.3090.10">
    <property type="entry name" value="cca-adding enzyme, domain 2"/>
    <property type="match status" value="1"/>
</dbReference>
<dbReference type="NCBIfam" id="NF009814">
    <property type="entry name" value="PRK13299.1"/>
    <property type="match status" value="1"/>
</dbReference>
<protein>
    <submittedName>
        <fullName evidence="13">CCA-adding enzyme</fullName>
        <ecNumber evidence="13">2.7.7.72</ecNumber>
    </submittedName>
</protein>
<dbReference type="InterPro" id="IPR043519">
    <property type="entry name" value="NT_sf"/>
</dbReference>
<dbReference type="GO" id="GO:0008033">
    <property type="term" value="P:tRNA processing"/>
    <property type="evidence" value="ECO:0007669"/>
    <property type="project" value="UniProtKB-KW"/>
</dbReference>
<dbReference type="PANTHER" id="PTHR46173">
    <property type="entry name" value="CCA TRNA NUCLEOTIDYLTRANSFERASE 1, MITOCHONDRIAL"/>
    <property type="match status" value="1"/>
</dbReference>
<evidence type="ECO:0000256" key="3">
    <source>
        <dbReference type="ARBA" id="ARBA00022694"/>
    </source>
</evidence>
<gene>
    <name evidence="13" type="primary">cca</name>
    <name evidence="13" type="ORF">CB4_03038</name>
</gene>
<evidence type="ECO:0000313" key="14">
    <source>
        <dbReference type="Proteomes" id="UP000217696"/>
    </source>
</evidence>
<organism evidence="13 14">
    <name type="scientific">Aneurinibacillus soli</name>
    <dbReference type="NCBI Taxonomy" id="1500254"/>
    <lineage>
        <taxon>Bacteria</taxon>
        <taxon>Bacillati</taxon>
        <taxon>Bacillota</taxon>
        <taxon>Bacilli</taxon>
        <taxon>Bacillales</taxon>
        <taxon>Paenibacillaceae</taxon>
        <taxon>Aneurinibacillus group</taxon>
        <taxon>Aneurinibacillus</taxon>
    </lineage>
</organism>
<dbReference type="InterPro" id="IPR032810">
    <property type="entry name" value="CCA-adding_enz_C"/>
</dbReference>
<dbReference type="InterPro" id="IPR032828">
    <property type="entry name" value="PolyA_RNA-bd"/>
</dbReference>
<dbReference type="Gene3D" id="3.30.460.10">
    <property type="entry name" value="Beta Polymerase, domain 2"/>
    <property type="match status" value="1"/>
</dbReference>
<dbReference type="Pfam" id="PF12627">
    <property type="entry name" value="PolyA_pol_RNAbd"/>
    <property type="match status" value="1"/>
</dbReference>
<evidence type="ECO:0000259" key="10">
    <source>
        <dbReference type="Pfam" id="PF01743"/>
    </source>
</evidence>
<dbReference type="AlphaFoldDB" id="A0A0U5BDR9"/>
<dbReference type="GO" id="GO:0000049">
    <property type="term" value="F:tRNA binding"/>
    <property type="evidence" value="ECO:0007669"/>
    <property type="project" value="TreeGrafter"/>
</dbReference>
<dbReference type="Pfam" id="PF13735">
    <property type="entry name" value="tRNA_NucTran2_2"/>
    <property type="match status" value="1"/>
</dbReference>
<accession>A0A0U5BDR9</accession>
<dbReference type="Pfam" id="PF01743">
    <property type="entry name" value="PolyA_pol"/>
    <property type="match status" value="1"/>
</dbReference>
<keyword evidence="7" id="KW-0460">Magnesium</keyword>
<comment type="similarity">
    <text evidence="9">Belongs to the tRNA nucleotidyltransferase/poly(A) polymerase family.</text>
</comment>
<feature type="domain" description="tRNA nucleotidyltransferase/poly(A) polymerase RNA and SrmB- binding" evidence="11">
    <location>
        <begin position="171"/>
        <end position="228"/>
    </location>
</feature>
<proteinExistence type="inferred from homology"/>
<name>A0A0U5BDR9_9BACL</name>
<dbReference type="EMBL" id="AP017312">
    <property type="protein sequence ID" value="BAU28861.1"/>
    <property type="molecule type" value="Genomic_DNA"/>
</dbReference>
<evidence type="ECO:0000256" key="5">
    <source>
        <dbReference type="ARBA" id="ARBA00022723"/>
    </source>
</evidence>
<dbReference type="SUPFAM" id="SSF81301">
    <property type="entry name" value="Nucleotidyltransferase"/>
    <property type="match status" value="1"/>
</dbReference>
<keyword evidence="3" id="KW-0819">tRNA processing</keyword>
<evidence type="ECO:0000256" key="2">
    <source>
        <dbReference type="ARBA" id="ARBA00022679"/>
    </source>
</evidence>
<reference evidence="13 14" key="1">
    <citation type="submission" date="2015-12" db="EMBL/GenBank/DDBJ databases">
        <title>Genome sequence of Aneurinibacillus soli.</title>
        <authorList>
            <person name="Lee J.S."/>
            <person name="Lee K.C."/>
            <person name="Kim K.K."/>
            <person name="Lee B.W."/>
        </authorList>
    </citation>
    <scope>NUCLEOTIDE SEQUENCE [LARGE SCALE GENOMIC DNA]</scope>
    <source>
        <strain evidence="13 14">CB4</strain>
    </source>
</reference>
<dbReference type="PANTHER" id="PTHR46173:SF1">
    <property type="entry name" value="CCA TRNA NUCLEOTIDYLTRANSFERASE 1, MITOCHONDRIAL"/>
    <property type="match status" value="1"/>
</dbReference>
<dbReference type="InterPro" id="IPR050264">
    <property type="entry name" value="Bact_CCA-adding_enz_type3_sf"/>
</dbReference>
<evidence type="ECO:0000256" key="4">
    <source>
        <dbReference type="ARBA" id="ARBA00022695"/>
    </source>
</evidence>
<feature type="domain" description="CCA-adding enzyme C-terminal" evidence="12">
    <location>
        <begin position="252"/>
        <end position="393"/>
    </location>
</feature>
<keyword evidence="2 9" id="KW-0808">Transferase</keyword>
<dbReference type="CDD" id="cd05398">
    <property type="entry name" value="NT_ClassII-CCAase"/>
    <property type="match status" value="1"/>
</dbReference>
<dbReference type="Proteomes" id="UP000217696">
    <property type="component" value="Chromosome"/>
</dbReference>
<feature type="domain" description="Poly A polymerase head" evidence="10">
    <location>
        <begin position="23"/>
        <end position="143"/>
    </location>
</feature>
<evidence type="ECO:0000256" key="7">
    <source>
        <dbReference type="ARBA" id="ARBA00022842"/>
    </source>
</evidence>
<dbReference type="KEGG" id="asoc:CB4_03038"/>
<dbReference type="EC" id="2.7.7.72" evidence="13"/>
<dbReference type="OrthoDB" id="9805698at2"/>
<keyword evidence="6" id="KW-0547">Nucleotide-binding</keyword>
<dbReference type="InterPro" id="IPR002646">
    <property type="entry name" value="PolA_pol_head_dom"/>
</dbReference>
<dbReference type="GO" id="GO:0046872">
    <property type="term" value="F:metal ion binding"/>
    <property type="evidence" value="ECO:0007669"/>
    <property type="project" value="UniProtKB-KW"/>
</dbReference>
<sequence>MDEQVLTAGKQVLTTLEGAGYTAYFVGGYVRDTILGRTVHDLDVATSAHPEDVIRLFARTVPTGMQHGTVTVLIHGVPIEVTTYRTESSYADHRRPDRVAFVDRIEEDLARRDFTVNAMALGLRGEVIDPFGGQEDLKRGLIRAVGRPQERFAEDALRMLRCIRFASQLRFDIDEQTFNAVRAQADTLGHVAVERISAEWNKALAAPGAVDAVQAVRTTGLFAHMPGVAGLLADQPDEWNLQAITRLSGLAERWAYLFLLGEKTDRVSSVLRALRCEKKLIQACGSTVRIVQALRVRPDTREINRLLVENGLAAVERAAMVQDVLAGQSGTAEALRRRHEQLPVQALTELAVSGADLQQELARRGGPWIRETLMALAEEVNAGQRPNERAVLLIRAKEIADR</sequence>
<evidence type="ECO:0000256" key="6">
    <source>
        <dbReference type="ARBA" id="ARBA00022741"/>
    </source>
</evidence>
<dbReference type="SUPFAM" id="SSF81891">
    <property type="entry name" value="Poly A polymerase C-terminal region-like"/>
    <property type="match status" value="1"/>
</dbReference>
<evidence type="ECO:0000256" key="8">
    <source>
        <dbReference type="ARBA" id="ARBA00022884"/>
    </source>
</evidence>
<comment type="cofactor">
    <cofactor evidence="1">
        <name>Mg(2+)</name>
        <dbReference type="ChEBI" id="CHEBI:18420"/>
    </cofactor>
</comment>